<dbReference type="InterPro" id="IPR006645">
    <property type="entry name" value="NGN-like_dom"/>
</dbReference>
<comment type="caution">
    <text evidence="3">The sequence shown here is derived from an EMBL/GenBank/DDBJ whole genome shotgun (WGS) entry which is preliminary data.</text>
</comment>
<protein>
    <submittedName>
        <fullName evidence="3">Transcription termination/antitermination protein NusG</fullName>
    </submittedName>
</protein>
<name>A0A8J2FMK3_9BACT</name>
<organism evidence="3 4">
    <name type="scientific">Candidatus Methylacidithermus pantelleriae</name>
    <dbReference type="NCBI Taxonomy" id="2744239"/>
    <lineage>
        <taxon>Bacteria</taxon>
        <taxon>Pseudomonadati</taxon>
        <taxon>Verrucomicrobiota</taxon>
        <taxon>Methylacidiphilae</taxon>
        <taxon>Methylacidiphilales</taxon>
        <taxon>Methylacidiphilaceae</taxon>
        <taxon>Candidatus Methylacidithermus</taxon>
    </lineage>
</organism>
<dbReference type="RefSeq" id="WP_174581621.1">
    <property type="nucleotide sequence ID" value="NZ_CAJNOB010000001.1"/>
</dbReference>
<dbReference type="Proteomes" id="UP000663859">
    <property type="component" value="Unassembled WGS sequence"/>
</dbReference>
<dbReference type="Gene3D" id="3.30.70.940">
    <property type="entry name" value="NusG, N-terminal domain"/>
    <property type="match status" value="1"/>
</dbReference>
<evidence type="ECO:0000256" key="1">
    <source>
        <dbReference type="ARBA" id="ARBA00023163"/>
    </source>
</evidence>
<evidence type="ECO:0000259" key="2">
    <source>
        <dbReference type="Pfam" id="PF02357"/>
    </source>
</evidence>
<keyword evidence="4" id="KW-1185">Reference proteome</keyword>
<dbReference type="EMBL" id="CAJNOB010000001">
    <property type="protein sequence ID" value="CAF0689084.1"/>
    <property type="molecule type" value="Genomic_DNA"/>
</dbReference>
<dbReference type="SUPFAM" id="SSF50104">
    <property type="entry name" value="Translation proteins SH3-like domain"/>
    <property type="match status" value="1"/>
</dbReference>
<dbReference type="GO" id="GO:0006354">
    <property type="term" value="P:DNA-templated transcription elongation"/>
    <property type="evidence" value="ECO:0007669"/>
    <property type="project" value="InterPro"/>
</dbReference>
<evidence type="ECO:0000313" key="3">
    <source>
        <dbReference type="EMBL" id="CAF0689084.1"/>
    </source>
</evidence>
<proteinExistence type="predicted"/>
<dbReference type="AlphaFoldDB" id="A0A8J2FMK3"/>
<accession>A0A8J2FMK3</accession>
<dbReference type="Pfam" id="PF02357">
    <property type="entry name" value="NusG"/>
    <property type="match status" value="1"/>
</dbReference>
<keyword evidence="1" id="KW-0804">Transcription</keyword>
<dbReference type="SUPFAM" id="SSF82679">
    <property type="entry name" value="N-utilization substance G protein NusG, N-terminal domain"/>
    <property type="match status" value="1"/>
</dbReference>
<evidence type="ECO:0000313" key="4">
    <source>
        <dbReference type="Proteomes" id="UP000663859"/>
    </source>
</evidence>
<dbReference type="InterPro" id="IPR036735">
    <property type="entry name" value="NGN_dom_sf"/>
</dbReference>
<dbReference type="InterPro" id="IPR008991">
    <property type="entry name" value="Translation_prot_SH3-like_sf"/>
</dbReference>
<reference evidence="3" key="1">
    <citation type="submission" date="2021-02" db="EMBL/GenBank/DDBJ databases">
        <authorList>
            <person name="Cremers G."/>
            <person name="Picone N."/>
        </authorList>
    </citation>
    <scope>NUCLEOTIDE SEQUENCE</scope>
    <source>
        <strain evidence="3">PQ17</strain>
    </source>
</reference>
<gene>
    <name evidence="3" type="ORF">MPNT_10105</name>
</gene>
<feature type="domain" description="NusG-like N-terminal" evidence="2">
    <location>
        <begin position="13"/>
        <end position="105"/>
    </location>
</feature>
<sequence>MEYAAAQLPDLAYWFCVRTQPRREFLACRTLARHRPELEVFCPRIRYRKTVRRRLLSVIEPLFPGYLFAWFNPVRHLRLVLHTQGVGRVVCFGDRYPVVEAEVIEELKAHFGEEGVQDVELLKEGDRVIVHHGALQGLEAVLSKLLPGEARVRILMEFLGRQMELELPVSAVAPAEPQARIGWLRVQKQKTLA</sequence>